<dbReference type="InterPro" id="IPR001227">
    <property type="entry name" value="Ac_transferase_dom_sf"/>
</dbReference>
<dbReference type="Gene3D" id="3.30.70.250">
    <property type="entry name" value="Malonyl-CoA ACP transacylase, ACP-binding"/>
    <property type="match status" value="1"/>
</dbReference>
<comment type="caution">
    <text evidence="7">The sequence shown here is derived from an EMBL/GenBank/DDBJ whole genome shotgun (WGS) entry which is preliminary data.</text>
</comment>
<name>A0A3N1XLX1_9FIRM</name>
<sequence>MAKTAFIFPGQGAQYIGMAQDFYETYEESKEIFDKAKEILNIDIAEICFTENEQLNITEYTQAAILTVCIAILRKVESMGVKADVTAGLSLGEYPALVASKVLTFEDALKVVRQRGILMQEAVPVGLGAMAAVLGLDEKLTSKICEETPGIVTVANYNCPGQIVISGEAKAVEEAGIRIKEAGAKRVLPLNVSGPFHSPMLEGAGKELGKVLDSVTIHRPVIPYVDNTNAQFVTEGEGIKNLLVDQVSSSVMWQQSVEQMIANGVDTFIEIGPGKTLTSFVKKISKECITINIEKISDLEKLQEVPKC</sequence>
<dbReference type="PANTHER" id="PTHR42681">
    <property type="entry name" value="MALONYL-COA-ACYL CARRIER PROTEIN TRANSACYLASE, MITOCHONDRIAL"/>
    <property type="match status" value="1"/>
</dbReference>
<dbReference type="NCBIfam" id="TIGR00128">
    <property type="entry name" value="fabD"/>
    <property type="match status" value="1"/>
</dbReference>
<evidence type="ECO:0000256" key="5">
    <source>
        <dbReference type="PIRSR" id="PIRSR000446-1"/>
    </source>
</evidence>
<comment type="catalytic activity">
    <reaction evidence="3 4">
        <text>holo-[ACP] + malonyl-CoA = malonyl-[ACP] + CoA</text>
        <dbReference type="Rhea" id="RHEA:41792"/>
        <dbReference type="Rhea" id="RHEA-COMP:9623"/>
        <dbReference type="Rhea" id="RHEA-COMP:9685"/>
        <dbReference type="ChEBI" id="CHEBI:57287"/>
        <dbReference type="ChEBI" id="CHEBI:57384"/>
        <dbReference type="ChEBI" id="CHEBI:64479"/>
        <dbReference type="ChEBI" id="CHEBI:78449"/>
        <dbReference type="EC" id="2.3.1.39"/>
    </reaction>
</comment>
<dbReference type="InterPro" id="IPR016035">
    <property type="entry name" value="Acyl_Trfase/lysoPLipase"/>
</dbReference>
<dbReference type="SUPFAM" id="SSF52151">
    <property type="entry name" value="FabD/lysophospholipase-like"/>
    <property type="match status" value="1"/>
</dbReference>
<organism evidence="7 8">
    <name type="scientific">Mobilisporobacter senegalensis</name>
    <dbReference type="NCBI Taxonomy" id="1329262"/>
    <lineage>
        <taxon>Bacteria</taxon>
        <taxon>Bacillati</taxon>
        <taxon>Bacillota</taxon>
        <taxon>Clostridia</taxon>
        <taxon>Lachnospirales</taxon>
        <taxon>Lachnospiraceae</taxon>
        <taxon>Mobilisporobacter</taxon>
    </lineage>
</organism>
<dbReference type="PIRSF" id="PIRSF000446">
    <property type="entry name" value="Mct"/>
    <property type="match status" value="1"/>
</dbReference>
<feature type="domain" description="Malonyl-CoA:ACP transacylase (MAT)" evidence="6">
    <location>
        <begin position="7"/>
        <end position="290"/>
    </location>
</feature>
<dbReference type="InterPro" id="IPR004410">
    <property type="entry name" value="Malonyl_CoA-ACP_transAc_FabD"/>
</dbReference>
<reference evidence="7 8" key="1">
    <citation type="submission" date="2018-11" db="EMBL/GenBank/DDBJ databases">
        <title>Genomic Encyclopedia of Type Strains, Phase IV (KMG-IV): sequencing the most valuable type-strain genomes for metagenomic binning, comparative biology and taxonomic classification.</title>
        <authorList>
            <person name="Goeker M."/>
        </authorList>
    </citation>
    <scope>NUCLEOTIDE SEQUENCE [LARGE SCALE GENOMIC DNA]</scope>
    <source>
        <strain evidence="7 8">DSM 26537</strain>
    </source>
</reference>
<feature type="active site" evidence="5">
    <location>
        <position position="197"/>
    </location>
</feature>
<evidence type="ECO:0000259" key="6">
    <source>
        <dbReference type="SMART" id="SM00827"/>
    </source>
</evidence>
<dbReference type="PANTHER" id="PTHR42681:SF1">
    <property type="entry name" value="MALONYL-COA-ACYL CARRIER PROTEIN TRANSACYLASE, MITOCHONDRIAL"/>
    <property type="match status" value="1"/>
</dbReference>
<evidence type="ECO:0000256" key="1">
    <source>
        <dbReference type="ARBA" id="ARBA00022679"/>
    </source>
</evidence>
<evidence type="ECO:0000256" key="2">
    <source>
        <dbReference type="ARBA" id="ARBA00023315"/>
    </source>
</evidence>
<dbReference type="GO" id="GO:0005829">
    <property type="term" value="C:cytosol"/>
    <property type="evidence" value="ECO:0007669"/>
    <property type="project" value="TreeGrafter"/>
</dbReference>
<keyword evidence="2 4" id="KW-0012">Acyltransferase</keyword>
<gene>
    <name evidence="7" type="ORF">EDD66_10782</name>
</gene>
<feature type="active site" evidence="5">
    <location>
        <position position="90"/>
    </location>
</feature>
<protein>
    <recommendedName>
        <fullName evidence="4">Malonyl CoA-acyl carrier protein transacylase</fullName>
        <ecNumber evidence="4">2.3.1.39</ecNumber>
    </recommendedName>
</protein>
<dbReference type="SUPFAM" id="SSF55048">
    <property type="entry name" value="Probable ACP-binding domain of malonyl-CoA ACP transacylase"/>
    <property type="match status" value="1"/>
</dbReference>
<dbReference type="FunFam" id="3.30.70.250:FF:000001">
    <property type="entry name" value="Malonyl CoA-acyl carrier protein transacylase"/>
    <property type="match status" value="1"/>
</dbReference>
<keyword evidence="8" id="KW-1185">Reference proteome</keyword>
<keyword evidence="1 4" id="KW-0808">Transferase</keyword>
<dbReference type="SMART" id="SM00827">
    <property type="entry name" value="PKS_AT"/>
    <property type="match status" value="1"/>
</dbReference>
<dbReference type="Proteomes" id="UP000273083">
    <property type="component" value="Unassembled WGS sequence"/>
</dbReference>
<dbReference type="Gene3D" id="3.40.366.10">
    <property type="entry name" value="Malonyl-Coenzyme A Acyl Carrier Protein, domain 2"/>
    <property type="match status" value="1"/>
</dbReference>
<dbReference type="OrthoDB" id="9805460at2"/>
<evidence type="ECO:0000256" key="3">
    <source>
        <dbReference type="ARBA" id="ARBA00048462"/>
    </source>
</evidence>
<dbReference type="InterPro" id="IPR050858">
    <property type="entry name" value="Mal-CoA-ACP_Trans/PKS_FabD"/>
</dbReference>
<dbReference type="AlphaFoldDB" id="A0A3N1XLX1"/>
<proteinExistence type="inferred from homology"/>
<dbReference type="InterPro" id="IPR024925">
    <property type="entry name" value="Malonyl_CoA-ACP_transAc"/>
</dbReference>
<evidence type="ECO:0000313" key="8">
    <source>
        <dbReference type="Proteomes" id="UP000273083"/>
    </source>
</evidence>
<dbReference type="InterPro" id="IPR016036">
    <property type="entry name" value="Malonyl_transacylase_ACP-bd"/>
</dbReference>
<dbReference type="EC" id="2.3.1.39" evidence="4"/>
<accession>A0A3N1XLX1</accession>
<comment type="similarity">
    <text evidence="4">Belongs to the fabD family.</text>
</comment>
<dbReference type="EMBL" id="RJVG01000007">
    <property type="protein sequence ID" value="ROR27168.1"/>
    <property type="molecule type" value="Genomic_DNA"/>
</dbReference>
<dbReference type="Pfam" id="PF00698">
    <property type="entry name" value="Acyl_transf_1"/>
    <property type="match status" value="1"/>
</dbReference>
<dbReference type="RefSeq" id="WP_123609865.1">
    <property type="nucleotide sequence ID" value="NZ_RJVG01000007.1"/>
</dbReference>
<evidence type="ECO:0000256" key="4">
    <source>
        <dbReference type="PIRNR" id="PIRNR000446"/>
    </source>
</evidence>
<dbReference type="InterPro" id="IPR014043">
    <property type="entry name" value="Acyl_transferase_dom"/>
</dbReference>
<dbReference type="GO" id="GO:0004314">
    <property type="term" value="F:[acyl-carrier-protein] S-malonyltransferase activity"/>
    <property type="evidence" value="ECO:0007669"/>
    <property type="project" value="UniProtKB-EC"/>
</dbReference>
<dbReference type="GO" id="GO:0006633">
    <property type="term" value="P:fatty acid biosynthetic process"/>
    <property type="evidence" value="ECO:0007669"/>
    <property type="project" value="TreeGrafter"/>
</dbReference>
<evidence type="ECO:0000313" key="7">
    <source>
        <dbReference type="EMBL" id="ROR27168.1"/>
    </source>
</evidence>